<dbReference type="InterPro" id="IPR001466">
    <property type="entry name" value="Beta-lactam-related"/>
</dbReference>
<dbReference type="AlphaFoldDB" id="A0A3D9S1T0"/>
<evidence type="ECO:0000259" key="1">
    <source>
        <dbReference type="Pfam" id="PF00144"/>
    </source>
</evidence>
<dbReference type="Proteomes" id="UP000256429">
    <property type="component" value="Unassembled WGS sequence"/>
</dbReference>
<dbReference type="InterPro" id="IPR050789">
    <property type="entry name" value="Diverse_Enzym_Activities"/>
</dbReference>
<dbReference type="RefSeq" id="WP_115878868.1">
    <property type="nucleotide sequence ID" value="NZ_QTTQ01000009.1"/>
</dbReference>
<protein>
    <submittedName>
        <fullName evidence="2">CubicO group peptidase (Beta-lactamase class C family)</fullName>
    </submittedName>
</protein>
<dbReference type="InterPro" id="IPR012338">
    <property type="entry name" value="Beta-lactam/transpept-like"/>
</dbReference>
<dbReference type="EMBL" id="QTTQ01000009">
    <property type="protein sequence ID" value="REE83824.1"/>
    <property type="molecule type" value="Genomic_DNA"/>
</dbReference>
<dbReference type="Pfam" id="PF00144">
    <property type="entry name" value="Beta-lactamase"/>
    <property type="match status" value="1"/>
</dbReference>
<feature type="domain" description="Beta-lactamase-related" evidence="1">
    <location>
        <begin position="161"/>
        <end position="424"/>
    </location>
</feature>
<sequence>MKKLVKFGIVPLLIIVIGVVGYNYPRLNIITGFSAKSVCSCTFEAKRDLQSIEAGDNDINPVYYAKNVINKEEKSVTSTVFGLKKRKAIYKKGIGCILLPKDYKNQKFKPNRTFLKNELPFPYGDLPQKDTIYNNINYEALQNAVDNAFDKEGDTIKRTRAVVVIYKNKLIVEKYAPGFTKETKLLGWSMTKSITNAVLGVLEKQGKIAISQTSLFLEWKNDNRSKITLNNLLQMNSGLEWVEDYNNISDVTKMLFLDQDMTKTQLNKPLIGKPNNSWNYSSGTTNLLSGFIRNQFKTHQEYLDFWYKELIDKIGMNSMLIETDATGNYIGSSYGWATARDWAKFGLLYLNEGSWNGEQILNKSWVDYSKTPTNGSNGQYGAQFWLNDGGVYPNVPKDLFSCNGYQGQHVFIIPSKDIVVVRLGLTENPEFNVDAFLSKILDAIN</sequence>
<comment type="caution">
    <text evidence="2">The sequence shown here is derived from an EMBL/GenBank/DDBJ whole genome shotgun (WGS) entry which is preliminary data.</text>
</comment>
<proteinExistence type="predicted"/>
<dbReference type="OrthoDB" id="9773047at2"/>
<gene>
    <name evidence="2" type="ORF">BX611_1121</name>
</gene>
<reference evidence="2 3" key="1">
    <citation type="submission" date="2018-08" db="EMBL/GenBank/DDBJ databases">
        <title>Genomic Encyclopedia of Type Strains, Phase III (KMG-III): the genomes of soil and plant-associated and newly described type strains.</title>
        <authorList>
            <person name="Whitman W."/>
        </authorList>
    </citation>
    <scope>NUCLEOTIDE SEQUENCE [LARGE SCALE GENOMIC DNA]</scope>
    <source>
        <strain evidence="2 3">325-5</strain>
    </source>
</reference>
<name>A0A3D9S1T0_9FLAO</name>
<evidence type="ECO:0000313" key="3">
    <source>
        <dbReference type="Proteomes" id="UP000256429"/>
    </source>
</evidence>
<dbReference type="Gene3D" id="3.40.710.10">
    <property type="entry name" value="DD-peptidase/beta-lactamase superfamily"/>
    <property type="match status" value="1"/>
</dbReference>
<dbReference type="PANTHER" id="PTHR43283:SF7">
    <property type="entry name" value="BETA-LACTAMASE-RELATED DOMAIN-CONTAINING PROTEIN"/>
    <property type="match status" value="1"/>
</dbReference>
<accession>A0A3D9S1T0</accession>
<dbReference type="PANTHER" id="PTHR43283">
    <property type="entry name" value="BETA-LACTAMASE-RELATED"/>
    <property type="match status" value="1"/>
</dbReference>
<evidence type="ECO:0000313" key="2">
    <source>
        <dbReference type="EMBL" id="REE83824.1"/>
    </source>
</evidence>
<dbReference type="SUPFAM" id="SSF56601">
    <property type="entry name" value="beta-lactamase/transpeptidase-like"/>
    <property type="match status" value="1"/>
</dbReference>
<organism evidence="2 3">
    <name type="scientific">Lutibacter oceani</name>
    <dbReference type="NCBI Taxonomy" id="1853311"/>
    <lineage>
        <taxon>Bacteria</taxon>
        <taxon>Pseudomonadati</taxon>
        <taxon>Bacteroidota</taxon>
        <taxon>Flavobacteriia</taxon>
        <taxon>Flavobacteriales</taxon>
        <taxon>Flavobacteriaceae</taxon>
        <taxon>Lutibacter</taxon>
    </lineage>
</organism>
<keyword evidence="3" id="KW-1185">Reference proteome</keyword>